<dbReference type="GO" id="GO:0006631">
    <property type="term" value="P:fatty acid metabolic process"/>
    <property type="evidence" value="ECO:0007669"/>
    <property type="project" value="TreeGrafter"/>
</dbReference>
<proteinExistence type="inferred from homology"/>
<evidence type="ECO:0000256" key="1">
    <source>
        <dbReference type="ARBA" id="ARBA00006432"/>
    </source>
</evidence>
<gene>
    <name evidence="4" type="ORF">J8273_5683</name>
</gene>
<dbReference type="InterPro" id="IPR042099">
    <property type="entry name" value="ANL_N_sf"/>
</dbReference>
<reference evidence="4" key="1">
    <citation type="submission" date="2021-05" db="EMBL/GenBank/DDBJ databases">
        <title>A free-living protist that lacks canonical eukaryotic 1 DNA replication and segregation systems.</title>
        <authorList>
            <person name="Salas-Leiva D.E."/>
            <person name="Tromer E.C."/>
            <person name="Curtis B.A."/>
            <person name="Jerlstrom-Hultqvist J."/>
            <person name="Kolisko M."/>
            <person name="Yi Z."/>
            <person name="Salas-Leiva J.S."/>
            <person name="Gallot-Lavallee L."/>
            <person name="Kops G.J.P.L."/>
            <person name="Archibald J.M."/>
            <person name="Simpson A.G.B."/>
            <person name="Roger A.J."/>
        </authorList>
    </citation>
    <scope>NUCLEOTIDE SEQUENCE</scope>
    <source>
        <strain evidence="4">BICM</strain>
    </source>
</reference>
<dbReference type="EMBL" id="JAHDYR010000029">
    <property type="protein sequence ID" value="KAG9392973.1"/>
    <property type="molecule type" value="Genomic_DNA"/>
</dbReference>
<keyword evidence="2" id="KW-0436">Ligase</keyword>
<comment type="caution">
    <text evidence="4">The sequence shown here is derived from an EMBL/GenBank/DDBJ whole genome shotgun (WGS) entry which is preliminary data.</text>
</comment>
<dbReference type="Proteomes" id="UP000717585">
    <property type="component" value="Unassembled WGS sequence"/>
</dbReference>
<dbReference type="Gene3D" id="3.40.50.12780">
    <property type="entry name" value="N-terminal domain of ligase-like"/>
    <property type="match status" value="2"/>
</dbReference>
<evidence type="ECO:0000259" key="3">
    <source>
        <dbReference type="Pfam" id="PF00501"/>
    </source>
</evidence>
<feature type="domain" description="AMP-dependent synthetase/ligase" evidence="3">
    <location>
        <begin position="57"/>
        <end position="162"/>
    </location>
</feature>
<dbReference type="AlphaFoldDB" id="A0A8J6B0L1"/>
<dbReference type="InterPro" id="IPR000873">
    <property type="entry name" value="AMP-dep_synth/lig_dom"/>
</dbReference>
<dbReference type="PANTHER" id="PTHR43201">
    <property type="entry name" value="ACYL-COA SYNTHETASE"/>
    <property type="match status" value="1"/>
</dbReference>
<dbReference type="PANTHER" id="PTHR43201:SF5">
    <property type="entry name" value="MEDIUM-CHAIN ACYL-COA LIGASE ACSF2, MITOCHONDRIAL"/>
    <property type="match status" value="1"/>
</dbReference>
<dbReference type="Pfam" id="PF00501">
    <property type="entry name" value="AMP-binding"/>
    <property type="match status" value="1"/>
</dbReference>
<protein>
    <submittedName>
        <fullName evidence="4">AMP-binding enzyme</fullName>
    </submittedName>
</protein>
<name>A0A8J6B0L1_9EUKA</name>
<evidence type="ECO:0000256" key="2">
    <source>
        <dbReference type="ARBA" id="ARBA00022598"/>
    </source>
</evidence>
<evidence type="ECO:0000313" key="4">
    <source>
        <dbReference type="EMBL" id="KAG9392973.1"/>
    </source>
</evidence>
<sequence>MNVLRVCFPSRSNTGSHESYSNVARRTVRSSVFSSFRNFPECPFLDTMSSSRNGIGSFADFAERLYTFMLAFVAVDLQKGDRVVIMAPNCADHVLFDTACMVFGAVTIALPPNPRLTLLRHVVRSLQPAMILASPSDASLVLSVLSRCQCRPPAVVLTGVPSVESVAQDPDYFRKNHAVVDRDGRAVRLSHVLQLDTGMGWASDGVADAGSDPDSIVVEIPEDEGASFSGADSFAFPSHTRYVAASVTEDGAGFKDSWFDSIDSEDSDSFSADAPPVATDTVMLASVAQMLSVGATLLGRMPATPEELMRAPFSEQEALLGLPSLAPVDPATVVFDVTHQQGTLEGIEFSHGALMCAVSYIRCRVFSCVGAPLYPDTTIPPTGHVTAHTPIEQSFHTRCKTRQDVVYLPLPLNIGASRIIVQTAIQTGDCVLLSEAVMDPAIAIRATSRATVLYTPISAVENVFISQAESDGLTAGKGIFGCCKGRHKPAFSSVRVVVTTLSPGSPTPTQATMTDLARLTGARVVTFLGPPETMGLSLCLGPMTGKEVTCFPTHETSYIRLQQVSQSMGGTPGGDLSVAGPLMFTRYINRVPPDNYRLIGTHMPMYRTAQLINGSRGLALLGQSFVPVRLGNAAVSLTRIISTLGEIPGLSQSETFAGPTAVVIIFTAAGDEDPRPVIDEIQRRTGVPKDLFHFVPVSELAPCWREKYSRRAMVCEMFADHVP</sequence>
<keyword evidence="5" id="KW-1185">Reference proteome</keyword>
<comment type="similarity">
    <text evidence="1">Belongs to the ATP-dependent AMP-binding enzyme family.</text>
</comment>
<evidence type="ECO:0000313" key="5">
    <source>
        <dbReference type="Proteomes" id="UP000717585"/>
    </source>
</evidence>
<accession>A0A8J6B0L1</accession>
<dbReference type="GO" id="GO:0031956">
    <property type="term" value="F:medium-chain fatty acid-CoA ligase activity"/>
    <property type="evidence" value="ECO:0007669"/>
    <property type="project" value="TreeGrafter"/>
</dbReference>
<organism evidence="4 5">
    <name type="scientific">Carpediemonas membranifera</name>
    <dbReference type="NCBI Taxonomy" id="201153"/>
    <lineage>
        <taxon>Eukaryota</taxon>
        <taxon>Metamonada</taxon>
        <taxon>Carpediemonas-like organisms</taxon>
        <taxon>Carpediemonas</taxon>
    </lineage>
</organism>
<dbReference type="SUPFAM" id="SSF56801">
    <property type="entry name" value="Acetyl-CoA synthetase-like"/>
    <property type="match status" value="1"/>
</dbReference>